<keyword evidence="7" id="KW-0472">Membrane</keyword>
<evidence type="ECO:0000313" key="8">
    <source>
        <dbReference type="EMBL" id="EFJ49281.1"/>
    </source>
</evidence>
<dbReference type="InParanoid" id="D8TTC6"/>
<gene>
    <name evidence="8" type="ORF">VOLCADRAFT_120777</name>
</gene>
<evidence type="ECO:0000313" key="9">
    <source>
        <dbReference type="Proteomes" id="UP000001058"/>
    </source>
</evidence>
<dbReference type="GO" id="GO:0005787">
    <property type="term" value="C:signal peptidase complex"/>
    <property type="evidence" value="ECO:0007669"/>
    <property type="project" value="InterPro"/>
</dbReference>
<proteinExistence type="inferred from homology"/>
<dbReference type="Proteomes" id="UP000001058">
    <property type="component" value="Unassembled WGS sequence"/>
</dbReference>
<dbReference type="eggNOG" id="KOG3372">
    <property type="taxonomic scope" value="Eukaryota"/>
</dbReference>
<comment type="subcellular location">
    <subcellularLocation>
        <location evidence="1">Endoplasmic reticulum membrane</location>
        <topology evidence="1">Single-pass type II membrane protein</topology>
    </subcellularLocation>
</comment>
<evidence type="ECO:0000256" key="5">
    <source>
        <dbReference type="ARBA" id="ARBA00022968"/>
    </source>
</evidence>
<evidence type="ECO:0008006" key="10">
    <source>
        <dbReference type="Google" id="ProtNLM"/>
    </source>
</evidence>
<evidence type="ECO:0000256" key="7">
    <source>
        <dbReference type="ARBA" id="ARBA00023136"/>
    </source>
</evidence>
<comment type="similarity">
    <text evidence="2">Belongs to the SPCS3 family.</text>
</comment>
<organism evidence="9">
    <name type="scientific">Volvox carteri f. nagariensis</name>
    <dbReference type="NCBI Taxonomy" id="3068"/>
    <lineage>
        <taxon>Eukaryota</taxon>
        <taxon>Viridiplantae</taxon>
        <taxon>Chlorophyta</taxon>
        <taxon>core chlorophytes</taxon>
        <taxon>Chlorophyceae</taxon>
        <taxon>CS clade</taxon>
        <taxon>Chlamydomonadales</taxon>
        <taxon>Volvocaceae</taxon>
        <taxon>Volvox</taxon>
    </lineage>
</organism>
<dbReference type="STRING" id="3068.D8TTC6"/>
<evidence type="ECO:0000256" key="6">
    <source>
        <dbReference type="ARBA" id="ARBA00022989"/>
    </source>
</evidence>
<reference evidence="8 9" key="1">
    <citation type="journal article" date="2010" name="Science">
        <title>Genomic analysis of organismal complexity in the multicellular green alga Volvox carteri.</title>
        <authorList>
            <person name="Prochnik S.E."/>
            <person name="Umen J."/>
            <person name="Nedelcu A.M."/>
            <person name="Hallmann A."/>
            <person name="Miller S.M."/>
            <person name="Nishii I."/>
            <person name="Ferris P."/>
            <person name="Kuo A."/>
            <person name="Mitros T."/>
            <person name="Fritz-Laylin L.K."/>
            <person name="Hellsten U."/>
            <person name="Chapman J."/>
            <person name="Simakov O."/>
            <person name="Rensing S.A."/>
            <person name="Terry A."/>
            <person name="Pangilinan J."/>
            <person name="Kapitonov V."/>
            <person name="Jurka J."/>
            <person name="Salamov A."/>
            <person name="Shapiro H."/>
            <person name="Schmutz J."/>
            <person name="Grimwood J."/>
            <person name="Lindquist E."/>
            <person name="Lucas S."/>
            <person name="Grigoriev I.V."/>
            <person name="Schmitt R."/>
            <person name="Kirk D."/>
            <person name="Rokhsar D.S."/>
        </authorList>
    </citation>
    <scope>NUCLEOTIDE SEQUENCE [LARGE SCALE GENOMIC DNA]</scope>
    <source>
        <strain evidence="9">f. Nagariensis / Eve</strain>
    </source>
</reference>
<dbReference type="KEGG" id="vcn:VOLCADRAFT_120777"/>
<dbReference type="OrthoDB" id="10261524at2759"/>
<dbReference type="GeneID" id="9618797"/>
<keyword evidence="3" id="KW-0812">Transmembrane</keyword>
<keyword evidence="5" id="KW-0735">Signal-anchor</keyword>
<keyword evidence="9" id="KW-1185">Reference proteome</keyword>
<keyword evidence="4" id="KW-0256">Endoplasmic reticulum</keyword>
<dbReference type="AlphaFoldDB" id="D8TTC6"/>
<sequence length="251" mass="27444">MSDLRLVACGSTELDDGDMLSLLYGKPMYDSLAKDLRAGGIGSDAASRRHFCSAGNADPPPPPRRTSYSLRLRHLRTLALVGLPRLTDALLRQLRVCGGTCVRELGASAVGRLAAACPSLEVLMVDRCDLPACGFDLEPSPYGALSYVMVASRGSGGKAPCWWLPVERDVKIIRLRDGAVFKEAMYALCVARAHIKVSNHKTKYAFIDPGRNLRGRPLNLTLVWCVMPRVGRMYTQQFTKSVGKLPASYLF</sequence>
<dbReference type="EMBL" id="GL378336">
    <property type="protein sequence ID" value="EFJ49281.1"/>
    <property type="molecule type" value="Genomic_DNA"/>
</dbReference>
<dbReference type="InterPro" id="IPR007653">
    <property type="entry name" value="SPC3"/>
</dbReference>
<evidence type="ECO:0000256" key="3">
    <source>
        <dbReference type="ARBA" id="ARBA00022692"/>
    </source>
</evidence>
<accession>D8TTC6</accession>
<dbReference type="RefSeq" id="XP_002949729.1">
    <property type="nucleotide sequence ID" value="XM_002949683.1"/>
</dbReference>
<dbReference type="GO" id="GO:0006465">
    <property type="term" value="P:signal peptide processing"/>
    <property type="evidence" value="ECO:0007669"/>
    <property type="project" value="InterPro"/>
</dbReference>
<dbReference type="Pfam" id="PF04573">
    <property type="entry name" value="SPC22"/>
    <property type="match status" value="1"/>
</dbReference>
<keyword evidence="6" id="KW-1133">Transmembrane helix</keyword>
<evidence type="ECO:0000256" key="1">
    <source>
        <dbReference type="ARBA" id="ARBA00004648"/>
    </source>
</evidence>
<evidence type="ECO:0000256" key="2">
    <source>
        <dbReference type="ARBA" id="ARBA00009289"/>
    </source>
</evidence>
<evidence type="ECO:0000256" key="4">
    <source>
        <dbReference type="ARBA" id="ARBA00022824"/>
    </source>
</evidence>
<name>D8TTC6_VOLCA</name>
<protein>
    <recommendedName>
        <fullName evidence="10">F-box domain-containing protein</fullName>
    </recommendedName>
</protein>